<evidence type="ECO:0000259" key="12">
    <source>
        <dbReference type="PROSITE" id="PS50865"/>
    </source>
</evidence>
<comment type="subcellular location">
    <subcellularLocation>
        <location evidence="1">Membrane</location>
        <topology evidence="1">Multi-pass membrane protein</topology>
    </subcellularLocation>
</comment>
<dbReference type="AlphaFoldDB" id="A0A6B0S4L6"/>
<evidence type="ECO:0000256" key="4">
    <source>
        <dbReference type="ARBA" id="ARBA00022723"/>
    </source>
</evidence>
<feature type="region of interest" description="Disordered" evidence="10">
    <location>
        <begin position="582"/>
        <end position="617"/>
    </location>
</feature>
<evidence type="ECO:0000313" key="13">
    <source>
        <dbReference type="EMBL" id="MXQ96812.1"/>
    </source>
</evidence>
<dbReference type="PANTHER" id="PTHR47085:SF1">
    <property type="entry name" value="ZINC FINGER MYND DOMAIN-CONTAINING PROTEIN 15"/>
    <property type="match status" value="1"/>
</dbReference>
<protein>
    <recommendedName>
        <fullName evidence="12">MYND-type domain-containing protein</fullName>
    </recommendedName>
</protein>
<dbReference type="EMBL" id="VBQZ03000174">
    <property type="protein sequence ID" value="MXQ96812.1"/>
    <property type="molecule type" value="Genomic_DNA"/>
</dbReference>
<dbReference type="GO" id="GO:0008270">
    <property type="term" value="F:zinc ion binding"/>
    <property type="evidence" value="ECO:0007669"/>
    <property type="project" value="UniProtKB-KW"/>
</dbReference>
<evidence type="ECO:0000256" key="3">
    <source>
        <dbReference type="ARBA" id="ARBA00022692"/>
    </source>
</evidence>
<evidence type="ECO:0000256" key="10">
    <source>
        <dbReference type="SAM" id="MobiDB-lite"/>
    </source>
</evidence>
<evidence type="ECO:0000256" key="6">
    <source>
        <dbReference type="ARBA" id="ARBA00022833"/>
    </source>
</evidence>
<dbReference type="SUPFAM" id="SSF144232">
    <property type="entry name" value="HIT/MYND zinc finger-like"/>
    <property type="match status" value="1"/>
</dbReference>
<dbReference type="PROSITE" id="PS50865">
    <property type="entry name" value="ZF_MYND_2"/>
    <property type="match status" value="1"/>
</dbReference>
<keyword evidence="7 11" id="KW-1133">Transmembrane helix</keyword>
<keyword evidence="5 9" id="KW-0863">Zinc-finger</keyword>
<feature type="transmembrane region" description="Helical" evidence="11">
    <location>
        <begin position="933"/>
        <end position="954"/>
    </location>
</feature>
<feature type="compositionally biased region" description="Pro residues" evidence="10">
    <location>
        <begin position="736"/>
        <end position="752"/>
    </location>
</feature>
<feature type="region of interest" description="Disordered" evidence="10">
    <location>
        <begin position="109"/>
        <end position="195"/>
    </location>
</feature>
<dbReference type="Pfam" id="PF05805">
    <property type="entry name" value="L6_membrane"/>
    <property type="match status" value="1"/>
</dbReference>
<dbReference type="PANTHER" id="PTHR47085">
    <property type="entry name" value="ZINC FINGER MYND DOMAIN-CONTAINING PROTEIN 15"/>
    <property type="match status" value="1"/>
</dbReference>
<comment type="similarity">
    <text evidence="2">Belongs to the L6 tetraspanin family.</text>
</comment>
<dbReference type="InterPro" id="IPR046824">
    <property type="entry name" value="Mss51-like_C"/>
</dbReference>
<dbReference type="Pfam" id="PF20179">
    <property type="entry name" value="MSS51_C"/>
    <property type="match status" value="1"/>
</dbReference>
<dbReference type="GO" id="GO:0045892">
    <property type="term" value="P:negative regulation of DNA-templated transcription"/>
    <property type="evidence" value="ECO:0007669"/>
    <property type="project" value="InterPro"/>
</dbReference>
<feature type="transmembrane region" description="Helical" evidence="11">
    <location>
        <begin position="966"/>
        <end position="989"/>
    </location>
</feature>
<dbReference type="GO" id="GO:0016020">
    <property type="term" value="C:membrane"/>
    <property type="evidence" value="ECO:0007669"/>
    <property type="project" value="UniProtKB-SubCell"/>
</dbReference>
<feature type="domain" description="MYND-type" evidence="12">
    <location>
        <begin position="341"/>
        <end position="387"/>
    </location>
</feature>
<comment type="caution">
    <text evidence="13">The sequence shown here is derived from an EMBL/GenBank/DDBJ whole genome shotgun (WGS) entry which is preliminary data.</text>
</comment>
<evidence type="ECO:0000256" key="2">
    <source>
        <dbReference type="ARBA" id="ARBA00006193"/>
    </source>
</evidence>
<feature type="compositionally biased region" description="Basic and acidic residues" evidence="10">
    <location>
        <begin position="778"/>
        <end position="789"/>
    </location>
</feature>
<feature type="compositionally biased region" description="Basic residues" evidence="10">
    <location>
        <begin position="753"/>
        <end position="772"/>
    </location>
</feature>
<keyword evidence="3 11" id="KW-0812">Transmembrane</keyword>
<evidence type="ECO:0000256" key="8">
    <source>
        <dbReference type="ARBA" id="ARBA00023136"/>
    </source>
</evidence>
<keyword evidence="4" id="KW-0479">Metal-binding</keyword>
<dbReference type="InterPro" id="IPR042989">
    <property type="entry name" value="ZMY15"/>
</dbReference>
<organism evidence="13 14">
    <name type="scientific">Bos mutus</name>
    <name type="common">wild yak</name>
    <dbReference type="NCBI Taxonomy" id="72004"/>
    <lineage>
        <taxon>Eukaryota</taxon>
        <taxon>Metazoa</taxon>
        <taxon>Chordata</taxon>
        <taxon>Craniata</taxon>
        <taxon>Vertebrata</taxon>
        <taxon>Euteleostomi</taxon>
        <taxon>Mammalia</taxon>
        <taxon>Eutheria</taxon>
        <taxon>Laurasiatheria</taxon>
        <taxon>Artiodactyla</taxon>
        <taxon>Ruminantia</taxon>
        <taxon>Pecora</taxon>
        <taxon>Bovidae</taxon>
        <taxon>Bovinae</taxon>
        <taxon>Bos</taxon>
    </lineage>
</organism>
<proteinExistence type="inferred from homology"/>
<dbReference type="InterPro" id="IPR002893">
    <property type="entry name" value="Znf_MYND"/>
</dbReference>
<feature type="compositionally biased region" description="Basic and acidic residues" evidence="10">
    <location>
        <begin position="164"/>
        <end position="195"/>
    </location>
</feature>
<feature type="compositionally biased region" description="Acidic residues" evidence="10">
    <location>
        <begin position="110"/>
        <end position="132"/>
    </location>
</feature>
<dbReference type="InterPro" id="IPR008661">
    <property type="entry name" value="L6_membrane"/>
</dbReference>
<gene>
    <name evidence="13" type="ORF">E5288_WYG021010</name>
</gene>
<evidence type="ECO:0000256" key="1">
    <source>
        <dbReference type="ARBA" id="ARBA00004141"/>
    </source>
</evidence>
<dbReference type="GO" id="GO:0042826">
    <property type="term" value="F:histone deacetylase binding"/>
    <property type="evidence" value="ECO:0007669"/>
    <property type="project" value="InterPro"/>
</dbReference>
<evidence type="ECO:0000313" key="14">
    <source>
        <dbReference type="Proteomes" id="UP000322234"/>
    </source>
</evidence>
<accession>A0A6B0S4L6</accession>
<evidence type="ECO:0000256" key="9">
    <source>
        <dbReference type="PROSITE-ProRule" id="PRU00134"/>
    </source>
</evidence>
<evidence type="ECO:0000256" key="11">
    <source>
        <dbReference type="SAM" id="Phobius"/>
    </source>
</evidence>
<keyword evidence="6" id="KW-0862">Zinc</keyword>
<keyword evidence="8 11" id="KW-0472">Membrane</keyword>
<name>A0A6B0S4L6_9CETA</name>
<dbReference type="Proteomes" id="UP000322234">
    <property type="component" value="Unassembled WGS sequence"/>
</dbReference>
<sequence length="1120" mass="122183">MEFVSGYRDEFLDFAALLFGWFRKFVAERGAVGTSLEGRWRQLEAQIRRLPQDPALWVLHVLPNRSVGISLGQGAEPGPGPGLGAARLLGDEPPLHLRDLSPYVSFVSLEEGEEGEEEEEEEEEEENGEEEGAGTKKVETEEDGEPAPGSREPPREATPPGEPEEAKQEAGGGEDGKEDRAEDGPGPERRTGRRGDAAPLHLSCLLLVTDEHGIILGIDLLMEGAQGSTGRGSGAENLAPRAYALLCHSMVCPMGSGDPRKPRQLTVGDAQLHWYRKLVEGGEAWGPGLLSPTPNLMLSPPSFRELENLVPRLGVKLAKTPMRTWGPRPGFTFASLRARTCHVCHRHSFEVKLTPCPQCSAVLYCGEACLRADWKRCPDDVSHRFWCPRLAAFMERAGELATLPFTYTAEVTSETFNKEAFLASRGLTRGYWTQFSMLIPGPGAPRHPRGSTPSLSLLLHGDPYQPLQGDGPALMPPVPPDSPRGLFGSWQDYYTWRGLSLDSPMAVLLTYPLTVYYVITHLVPQSFPELNIQNKQSLKIHVVEAGKEFDLVMVFWELLVLLPHVALELQFVGDGLPPESDQQHFTLQRDGPEVSVRPGSGVSARLSSGTKEKGGRRDLQIKVSARPYHLLQGPKPDLVIGFNSGFGLKDTWLSSLPRLQSLRVPAFFTESSEYGCVMDDQTMAVATGGGTSPPQPNPFRSPFRLRAADNCMPWYYNAFIFHLVYKPSQGSGARPAPGPVTPTPTPTAPPAPARRRRGEKKPGRGSRRRRNIRGPDPSQDKTKKQKEDVGSVPVGNQTEHKTVSASLEGVEVDMLETLHIELLANEGGSQFAGLGVDAQDEEDNIVCVGCESQASFVDSDLRHRRQELQQKPKSCYKATKRTAQTAASFATPPPRPLLLACFFLWTREPWVHFHSPPVLSESLTMCTGKCARFVGLSLIPLSLVCIVANALLLVPNGQTTWTKDHLSLQVWLMAGFVGGGLMVLCPGISAVRAGGKGCCGAGCCGNRCRMLRSVFCSAIGLLGAIYCLSVSGTGLRIGPQCLMNGSWDYHFQDTAGSYLLNRTQWNLCVEPPDVVLWNVTLFSLLVAASCLEILLCGVQLVNASIGVLCGDCRKKQGSSQ</sequence>
<dbReference type="Gene3D" id="6.10.140.2220">
    <property type="match status" value="1"/>
</dbReference>
<dbReference type="Pfam" id="PF01753">
    <property type="entry name" value="zf-MYND"/>
    <property type="match status" value="1"/>
</dbReference>
<feature type="region of interest" description="Disordered" evidence="10">
    <location>
        <begin position="730"/>
        <end position="803"/>
    </location>
</feature>
<evidence type="ECO:0000256" key="7">
    <source>
        <dbReference type="ARBA" id="ARBA00022989"/>
    </source>
</evidence>
<keyword evidence="14" id="KW-1185">Reference proteome</keyword>
<reference evidence="13" key="1">
    <citation type="submission" date="2019-10" db="EMBL/GenBank/DDBJ databases">
        <title>The sequence and de novo assembly of the wild yak genome.</title>
        <authorList>
            <person name="Liu Y."/>
        </authorList>
    </citation>
    <scope>NUCLEOTIDE SEQUENCE [LARGE SCALE GENOMIC DNA]</scope>
    <source>
        <strain evidence="13">WY2019</strain>
    </source>
</reference>
<evidence type="ECO:0000256" key="5">
    <source>
        <dbReference type="ARBA" id="ARBA00022771"/>
    </source>
</evidence>